<dbReference type="PROSITE" id="PS51257">
    <property type="entry name" value="PROKAR_LIPOPROTEIN"/>
    <property type="match status" value="1"/>
</dbReference>
<reference evidence="3" key="1">
    <citation type="submission" date="2016-01" db="EMBL/GenBank/DDBJ databases">
        <authorList>
            <person name="Mitreva M."/>
            <person name="Pepin K.H."/>
            <person name="Mihindukulasuriya K.A."/>
            <person name="Fulton R."/>
            <person name="Fronick C."/>
            <person name="O'Laughlin M."/>
            <person name="Miner T."/>
            <person name="Herter B."/>
            <person name="Rosa B.A."/>
            <person name="Cordes M."/>
            <person name="Tomlinson C."/>
            <person name="Wollam A."/>
            <person name="Palsikar V.B."/>
            <person name="Mardis E.R."/>
            <person name="Wilson R.K."/>
        </authorList>
    </citation>
    <scope>NUCLEOTIDE SEQUENCE [LARGE SCALE GENOMIC DNA]</scope>
    <source>
        <strain evidence="3">DNF00729</strain>
    </source>
</reference>
<protein>
    <submittedName>
        <fullName evidence="2">Uncharacterized protein</fullName>
    </submittedName>
</protein>
<dbReference type="OrthoDB" id="2677224at2"/>
<dbReference type="AlphaFoldDB" id="A0A134ACA4"/>
<keyword evidence="1" id="KW-0732">Signal</keyword>
<evidence type="ECO:0000313" key="3">
    <source>
        <dbReference type="Proteomes" id="UP000070442"/>
    </source>
</evidence>
<dbReference type="RefSeq" id="WP_068369592.1">
    <property type="nucleotide sequence ID" value="NZ_CALTYF010000008.1"/>
</dbReference>
<sequence>MKRLKYLLLMLCALMLTSCTSVDREYQLIERPEINRSPLQGRWIVTSVEAQTNDANDLQSIVGSDAIFAPHAVVFASQKIVDPEYTVKKGKTDYLMKVGYNKTKEDLDISNDSLFVITIYDKERPLFTVYREKEDVAYIDIYGNLLQLVKTKRSLDDQQLQNLLKTLNSDARYYSGAMEK</sequence>
<dbReference type="Proteomes" id="UP000070442">
    <property type="component" value="Unassembled WGS sequence"/>
</dbReference>
<accession>A0A134ACA4</accession>
<dbReference type="STRING" id="755172.HMPREF1863_01668"/>
<dbReference type="PATRIC" id="fig|755172.3.peg.1629"/>
<feature type="signal peptide" evidence="1">
    <location>
        <begin position="1"/>
        <end position="23"/>
    </location>
</feature>
<keyword evidence="3" id="KW-1185">Reference proteome</keyword>
<gene>
    <name evidence="2" type="ORF">HMPREF1863_01668</name>
</gene>
<name>A0A134ACA4_9FIRM</name>
<evidence type="ECO:0000256" key="1">
    <source>
        <dbReference type="SAM" id="SignalP"/>
    </source>
</evidence>
<proteinExistence type="predicted"/>
<comment type="caution">
    <text evidence="2">The sequence shown here is derived from an EMBL/GenBank/DDBJ whole genome shotgun (WGS) entry which is preliminary data.</text>
</comment>
<dbReference type="EMBL" id="LSDG01000045">
    <property type="protein sequence ID" value="KXB65160.1"/>
    <property type="molecule type" value="Genomic_DNA"/>
</dbReference>
<evidence type="ECO:0000313" key="2">
    <source>
        <dbReference type="EMBL" id="KXB65160.1"/>
    </source>
</evidence>
<feature type="chain" id="PRO_5039010867" evidence="1">
    <location>
        <begin position="24"/>
        <end position="180"/>
    </location>
</feature>
<organism evidence="2 3">
    <name type="scientific">Aedoeadaptatus coxii</name>
    <dbReference type="NCBI Taxonomy" id="755172"/>
    <lineage>
        <taxon>Bacteria</taxon>
        <taxon>Bacillati</taxon>
        <taxon>Bacillota</taxon>
        <taxon>Tissierellia</taxon>
        <taxon>Tissierellales</taxon>
        <taxon>Peptoniphilaceae</taxon>
        <taxon>Aedoeadaptatus</taxon>
    </lineage>
</organism>